<comment type="caution">
    <text evidence="1">The sequence shown here is derived from an EMBL/GenBank/DDBJ whole genome shotgun (WGS) entry which is preliminary data.</text>
</comment>
<proteinExistence type="predicted"/>
<evidence type="ECO:0008006" key="2">
    <source>
        <dbReference type="Google" id="ProtNLM"/>
    </source>
</evidence>
<feature type="non-terminal residue" evidence="1">
    <location>
        <position position="136"/>
    </location>
</feature>
<name>A0A0F9EBG7_9ZZZZ</name>
<evidence type="ECO:0000313" key="1">
    <source>
        <dbReference type="EMBL" id="KKL71289.1"/>
    </source>
</evidence>
<dbReference type="EMBL" id="LAZR01025639">
    <property type="protein sequence ID" value="KKL71289.1"/>
    <property type="molecule type" value="Genomic_DNA"/>
</dbReference>
<dbReference type="AlphaFoldDB" id="A0A0F9EBG7"/>
<protein>
    <recommendedName>
        <fullName evidence="2">Phage ABA sandwich domain-containing protein</fullName>
    </recommendedName>
</protein>
<accession>A0A0F9EBG7</accession>
<reference evidence="1" key="1">
    <citation type="journal article" date="2015" name="Nature">
        <title>Complex archaea that bridge the gap between prokaryotes and eukaryotes.</title>
        <authorList>
            <person name="Spang A."/>
            <person name="Saw J.H."/>
            <person name="Jorgensen S.L."/>
            <person name="Zaremba-Niedzwiedzka K."/>
            <person name="Martijn J."/>
            <person name="Lind A.E."/>
            <person name="van Eijk R."/>
            <person name="Schleper C."/>
            <person name="Guy L."/>
            <person name="Ettema T.J."/>
        </authorList>
    </citation>
    <scope>NUCLEOTIDE SEQUENCE</scope>
</reference>
<gene>
    <name evidence="1" type="ORF">LCGC14_2096440</name>
</gene>
<organism evidence="1">
    <name type="scientific">marine sediment metagenome</name>
    <dbReference type="NCBI Taxonomy" id="412755"/>
    <lineage>
        <taxon>unclassified sequences</taxon>
        <taxon>metagenomes</taxon>
        <taxon>ecological metagenomes</taxon>
    </lineage>
</organism>
<sequence>MDKTADKVCPYIGEEEMKQADIKELWELCGLMQNDFGNWGVPDKNGILTIITGYNELPELTLDNLFRYAVSRRIDDKDDGYQIEITGVTLCPNEGDWWCELTYNWAEGGIFDHAEIDFTADEAADALGEACLKVVL</sequence>